<comment type="caution">
    <text evidence="1">The sequence shown here is derived from an EMBL/GenBank/DDBJ whole genome shotgun (WGS) entry which is preliminary data.</text>
</comment>
<keyword evidence="2" id="KW-1185">Reference proteome</keyword>
<evidence type="ECO:0000313" key="2">
    <source>
        <dbReference type="Proteomes" id="UP001234178"/>
    </source>
</evidence>
<accession>A0ABQ9ZNZ9</accession>
<evidence type="ECO:0000313" key="1">
    <source>
        <dbReference type="EMBL" id="KAK4014657.1"/>
    </source>
</evidence>
<dbReference type="EMBL" id="JAOYFB010000004">
    <property type="protein sequence ID" value="KAK4014657.1"/>
    <property type="molecule type" value="Genomic_DNA"/>
</dbReference>
<protein>
    <submittedName>
        <fullName evidence="1">Uncharacterized protein</fullName>
    </submittedName>
</protein>
<reference evidence="1 2" key="1">
    <citation type="journal article" date="2023" name="Nucleic Acids Res.">
        <title>The hologenome of Daphnia magna reveals possible DNA methylation and microbiome-mediated evolution of the host genome.</title>
        <authorList>
            <person name="Chaturvedi A."/>
            <person name="Li X."/>
            <person name="Dhandapani V."/>
            <person name="Marshall H."/>
            <person name="Kissane S."/>
            <person name="Cuenca-Cambronero M."/>
            <person name="Asole G."/>
            <person name="Calvet F."/>
            <person name="Ruiz-Romero M."/>
            <person name="Marangio P."/>
            <person name="Guigo R."/>
            <person name="Rago D."/>
            <person name="Mirbahai L."/>
            <person name="Eastwood N."/>
            <person name="Colbourne J.K."/>
            <person name="Zhou J."/>
            <person name="Mallon E."/>
            <person name="Orsini L."/>
        </authorList>
    </citation>
    <scope>NUCLEOTIDE SEQUENCE [LARGE SCALE GENOMIC DNA]</scope>
    <source>
        <strain evidence="1">LRV0_1</strain>
    </source>
</reference>
<organism evidence="1 2">
    <name type="scientific">Daphnia magna</name>
    <dbReference type="NCBI Taxonomy" id="35525"/>
    <lineage>
        <taxon>Eukaryota</taxon>
        <taxon>Metazoa</taxon>
        <taxon>Ecdysozoa</taxon>
        <taxon>Arthropoda</taxon>
        <taxon>Crustacea</taxon>
        <taxon>Branchiopoda</taxon>
        <taxon>Diplostraca</taxon>
        <taxon>Cladocera</taxon>
        <taxon>Anomopoda</taxon>
        <taxon>Daphniidae</taxon>
        <taxon>Daphnia</taxon>
    </lineage>
</organism>
<dbReference type="Proteomes" id="UP001234178">
    <property type="component" value="Unassembled WGS sequence"/>
</dbReference>
<gene>
    <name evidence="1" type="ORF">OUZ56_027174</name>
</gene>
<name>A0ABQ9ZNZ9_9CRUS</name>
<sequence length="85" mass="9258">MQENGNKGTSSVQCKHMQSAAEVLQLLVSLAAKYSINTTYVSLLKTLVRLSSSNAKKFTGTHLNIHSETGNGEKILPESPLHYLV</sequence>
<proteinExistence type="predicted"/>